<name>A0A087C008_9BIFI</name>
<dbReference type="PANTHER" id="PTHR33204:SF18">
    <property type="entry name" value="TRANSCRIPTIONAL REGULATORY PROTEIN"/>
    <property type="match status" value="1"/>
</dbReference>
<reference evidence="5 6" key="1">
    <citation type="submission" date="2014-03" db="EMBL/GenBank/DDBJ databases">
        <title>Genomics of Bifidobacteria.</title>
        <authorList>
            <person name="Ventura M."/>
            <person name="Milani C."/>
            <person name="Lugli G.A."/>
        </authorList>
    </citation>
    <scope>NUCLEOTIDE SEQUENCE [LARGE SCALE GENOMIC DNA]</scope>
    <source>
        <strain evidence="5 6">DSM 21395</strain>
    </source>
</reference>
<dbReference type="Proteomes" id="UP000029082">
    <property type="component" value="Unassembled WGS sequence"/>
</dbReference>
<sequence>MAHGASSVSYGEASVSYSGSPAIACDGFLAAVDIIGRKWSSLVIQAIAKGCRTFSQISCYSNKLNDSSLSKRLKELEQQGIVKRTVIDARPPRTMYRLTQSGEELAPILDALEAWGSRHLPVGIASDGKTGG</sequence>
<keyword evidence="2" id="KW-0238">DNA-binding</keyword>
<comment type="caution">
    <text evidence="5">The sequence shown here is derived from an EMBL/GenBank/DDBJ whole genome shotgun (WGS) entry which is preliminary data.</text>
</comment>
<dbReference type="CDD" id="cd00090">
    <property type="entry name" value="HTH_ARSR"/>
    <property type="match status" value="1"/>
</dbReference>
<gene>
    <name evidence="5" type="ORF">BMON_1208</name>
</gene>
<proteinExistence type="predicted"/>
<keyword evidence="6" id="KW-1185">Reference proteome</keyword>
<evidence type="ECO:0000256" key="2">
    <source>
        <dbReference type="ARBA" id="ARBA00023125"/>
    </source>
</evidence>
<dbReference type="PANTHER" id="PTHR33204">
    <property type="entry name" value="TRANSCRIPTIONAL REGULATOR, MARR FAMILY"/>
    <property type="match status" value="1"/>
</dbReference>
<organism evidence="5 6">
    <name type="scientific">Bifidobacterium mongoliense DSM 21395</name>
    <dbReference type="NCBI Taxonomy" id="1437603"/>
    <lineage>
        <taxon>Bacteria</taxon>
        <taxon>Bacillati</taxon>
        <taxon>Actinomycetota</taxon>
        <taxon>Actinomycetes</taxon>
        <taxon>Bifidobacteriales</taxon>
        <taxon>Bifidobacteriaceae</taxon>
        <taxon>Bifidobacterium</taxon>
    </lineage>
</organism>
<dbReference type="AlphaFoldDB" id="A0A087C008"/>
<dbReference type="STRING" id="1437603.GCA_000771525_01609"/>
<dbReference type="EMBL" id="JGZE01000013">
    <property type="protein sequence ID" value="KFI76608.1"/>
    <property type="molecule type" value="Genomic_DNA"/>
</dbReference>
<dbReference type="OrthoDB" id="9800966at2"/>
<dbReference type="GO" id="GO:0003677">
    <property type="term" value="F:DNA binding"/>
    <property type="evidence" value="ECO:0007669"/>
    <property type="project" value="UniProtKB-KW"/>
</dbReference>
<protein>
    <submittedName>
        <fullName evidence="5">HxlR family transcriptional regulator</fullName>
    </submittedName>
</protein>
<keyword evidence="3" id="KW-0804">Transcription</keyword>
<dbReference type="InterPro" id="IPR036390">
    <property type="entry name" value="WH_DNA-bd_sf"/>
</dbReference>
<dbReference type="InterPro" id="IPR002577">
    <property type="entry name" value="HTH_HxlR"/>
</dbReference>
<evidence type="ECO:0000313" key="6">
    <source>
        <dbReference type="Proteomes" id="UP000029082"/>
    </source>
</evidence>
<dbReference type="InterPro" id="IPR011991">
    <property type="entry name" value="ArsR-like_HTH"/>
</dbReference>
<dbReference type="GeneID" id="93095330"/>
<evidence type="ECO:0000256" key="1">
    <source>
        <dbReference type="ARBA" id="ARBA00023015"/>
    </source>
</evidence>
<evidence type="ECO:0000256" key="3">
    <source>
        <dbReference type="ARBA" id="ARBA00023163"/>
    </source>
</evidence>
<dbReference type="RefSeq" id="WP_051917962.1">
    <property type="nucleotide sequence ID" value="NZ_JDUO01000007.1"/>
</dbReference>
<dbReference type="PROSITE" id="PS51118">
    <property type="entry name" value="HTH_HXLR"/>
    <property type="match status" value="1"/>
</dbReference>
<dbReference type="SUPFAM" id="SSF46785">
    <property type="entry name" value="Winged helix' DNA-binding domain"/>
    <property type="match status" value="1"/>
</dbReference>
<dbReference type="InterPro" id="IPR036388">
    <property type="entry name" value="WH-like_DNA-bd_sf"/>
</dbReference>
<accession>A0A087C008</accession>
<evidence type="ECO:0000313" key="5">
    <source>
        <dbReference type="EMBL" id="KFI76608.1"/>
    </source>
</evidence>
<dbReference type="eggNOG" id="COG1733">
    <property type="taxonomic scope" value="Bacteria"/>
</dbReference>
<feature type="domain" description="HTH hxlR-type" evidence="4">
    <location>
        <begin position="25"/>
        <end position="124"/>
    </location>
</feature>
<dbReference type="Pfam" id="PF01638">
    <property type="entry name" value="HxlR"/>
    <property type="match status" value="1"/>
</dbReference>
<keyword evidence="1" id="KW-0805">Transcription regulation</keyword>
<dbReference type="Gene3D" id="1.10.10.10">
    <property type="entry name" value="Winged helix-like DNA-binding domain superfamily/Winged helix DNA-binding domain"/>
    <property type="match status" value="1"/>
</dbReference>
<evidence type="ECO:0000259" key="4">
    <source>
        <dbReference type="PROSITE" id="PS51118"/>
    </source>
</evidence>